<evidence type="ECO:0000313" key="3">
    <source>
        <dbReference type="Proteomes" id="UP001165121"/>
    </source>
</evidence>
<gene>
    <name evidence="2" type="ORF">Pfra01_001848400</name>
</gene>
<dbReference type="EMBL" id="BSXT01002283">
    <property type="protein sequence ID" value="GMF48164.1"/>
    <property type="molecule type" value="Genomic_DNA"/>
</dbReference>
<organism evidence="2 3">
    <name type="scientific">Phytophthora fragariaefolia</name>
    <dbReference type="NCBI Taxonomy" id="1490495"/>
    <lineage>
        <taxon>Eukaryota</taxon>
        <taxon>Sar</taxon>
        <taxon>Stramenopiles</taxon>
        <taxon>Oomycota</taxon>
        <taxon>Peronosporomycetes</taxon>
        <taxon>Peronosporales</taxon>
        <taxon>Peronosporaceae</taxon>
        <taxon>Phytophthora</taxon>
    </lineage>
</organism>
<dbReference type="OrthoDB" id="10553388at2759"/>
<proteinExistence type="predicted"/>
<feature type="region of interest" description="Disordered" evidence="1">
    <location>
        <begin position="53"/>
        <end position="77"/>
    </location>
</feature>
<dbReference type="Proteomes" id="UP001165121">
    <property type="component" value="Unassembled WGS sequence"/>
</dbReference>
<feature type="compositionally biased region" description="Acidic residues" evidence="1">
    <location>
        <begin position="54"/>
        <end position="68"/>
    </location>
</feature>
<sequence length="77" mass="8569">MNKIIREWWNVNGLDEDVINRTNNPLELKGLISSVTPVCTGFQVRFRILVTSDSDLDGDGSDSDDSNSDESMRPVSP</sequence>
<protein>
    <submittedName>
        <fullName evidence="2">Unnamed protein product</fullName>
    </submittedName>
</protein>
<evidence type="ECO:0000256" key="1">
    <source>
        <dbReference type="SAM" id="MobiDB-lite"/>
    </source>
</evidence>
<name>A0A9W6XYX1_9STRA</name>
<dbReference type="AlphaFoldDB" id="A0A9W6XYX1"/>
<keyword evidence="3" id="KW-1185">Reference proteome</keyword>
<reference evidence="2" key="1">
    <citation type="submission" date="2023-04" db="EMBL/GenBank/DDBJ databases">
        <title>Phytophthora fragariaefolia NBRC 109709.</title>
        <authorList>
            <person name="Ichikawa N."/>
            <person name="Sato H."/>
            <person name="Tonouchi N."/>
        </authorList>
    </citation>
    <scope>NUCLEOTIDE SEQUENCE</scope>
    <source>
        <strain evidence="2">NBRC 109709</strain>
    </source>
</reference>
<evidence type="ECO:0000313" key="2">
    <source>
        <dbReference type="EMBL" id="GMF48164.1"/>
    </source>
</evidence>
<comment type="caution">
    <text evidence="2">The sequence shown here is derived from an EMBL/GenBank/DDBJ whole genome shotgun (WGS) entry which is preliminary data.</text>
</comment>
<accession>A0A9W6XYX1</accession>